<evidence type="ECO:0000313" key="1">
    <source>
        <dbReference type="EMBL" id="VDK48996.1"/>
    </source>
</evidence>
<name>A0A0R3WGZ1_TAEAS</name>
<gene>
    <name evidence="1" type="ORF">TASK_LOCUS10135</name>
</gene>
<dbReference type="AlphaFoldDB" id="A0A0R3WGZ1"/>
<evidence type="ECO:0000313" key="3">
    <source>
        <dbReference type="WBParaSite" id="TASK_0001013401-mRNA-1"/>
    </source>
</evidence>
<reference evidence="3" key="1">
    <citation type="submission" date="2017-02" db="UniProtKB">
        <authorList>
            <consortium name="WormBaseParasite"/>
        </authorList>
    </citation>
    <scope>IDENTIFICATION</scope>
</reference>
<keyword evidence="2" id="KW-1185">Reference proteome</keyword>
<reference evidence="1 2" key="2">
    <citation type="submission" date="2018-11" db="EMBL/GenBank/DDBJ databases">
        <authorList>
            <consortium name="Pathogen Informatics"/>
        </authorList>
    </citation>
    <scope>NUCLEOTIDE SEQUENCE [LARGE SCALE GENOMIC DNA]</scope>
</reference>
<sequence>MLKVALNRTVEAFTQEPRRLYLSAYWVFRNLSTAASEAKTSVLEGMSHICNDDGVEHRVPCIHDGAAVDIP</sequence>
<evidence type="ECO:0000313" key="2">
    <source>
        <dbReference type="Proteomes" id="UP000282613"/>
    </source>
</evidence>
<dbReference type="Proteomes" id="UP000282613">
    <property type="component" value="Unassembled WGS sequence"/>
</dbReference>
<organism evidence="3">
    <name type="scientific">Taenia asiatica</name>
    <name type="common">Asian tapeworm</name>
    <dbReference type="NCBI Taxonomy" id="60517"/>
    <lineage>
        <taxon>Eukaryota</taxon>
        <taxon>Metazoa</taxon>
        <taxon>Spiralia</taxon>
        <taxon>Lophotrochozoa</taxon>
        <taxon>Platyhelminthes</taxon>
        <taxon>Cestoda</taxon>
        <taxon>Eucestoda</taxon>
        <taxon>Cyclophyllidea</taxon>
        <taxon>Taeniidae</taxon>
        <taxon>Taenia</taxon>
    </lineage>
</organism>
<proteinExistence type="predicted"/>
<protein>
    <submittedName>
        <fullName evidence="3">Transposase</fullName>
    </submittedName>
</protein>
<dbReference type="WBParaSite" id="TASK_0001013401-mRNA-1">
    <property type="protein sequence ID" value="TASK_0001013401-mRNA-1"/>
    <property type="gene ID" value="TASK_0001013401"/>
</dbReference>
<dbReference type="EMBL" id="UYRS01020508">
    <property type="protein sequence ID" value="VDK48996.1"/>
    <property type="molecule type" value="Genomic_DNA"/>
</dbReference>
<accession>A0A0R3WGZ1</accession>